<evidence type="ECO:0000313" key="3">
    <source>
        <dbReference type="Proteomes" id="UP000578697"/>
    </source>
</evidence>
<evidence type="ECO:0000256" key="1">
    <source>
        <dbReference type="SAM" id="SignalP"/>
    </source>
</evidence>
<dbReference type="RefSeq" id="WP_184652962.1">
    <property type="nucleotide sequence ID" value="NZ_JACHFR010000003.1"/>
</dbReference>
<feature type="chain" id="PRO_5032748774" description="Lipoprotein" evidence="1">
    <location>
        <begin position="22"/>
        <end position="194"/>
    </location>
</feature>
<evidence type="ECO:0000313" key="2">
    <source>
        <dbReference type="EMBL" id="MBB5219535.1"/>
    </source>
</evidence>
<organism evidence="2 3">
    <name type="scientific">Treponema rectale</name>
    <dbReference type="NCBI Taxonomy" id="744512"/>
    <lineage>
        <taxon>Bacteria</taxon>
        <taxon>Pseudomonadati</taxon>
        <taxon>Spirochaetota</taxon>
        <taxon>Spirochaetia</taxon>
        <taxon>Spirochaetales</taxon>
        <taxon>Treponemataceae</taxon>
        <taxon>Treponema</taxon>
    </lineage>
</organism>
<keyword evidence="3" id="KW-1185">Reference proteome</keyword>
<reference evidence="2 3" key="1">
    <citation type="submission" date="2020-08" db="EMBL/GenBank/DDBJ databases">
        <title>Genomic Encyclopedia of Type Strains, Phase IV (KMG-IV): sequencing the most valuable type-strain genomes for metagenomic binning, comparative biology and taxonomic classification.</title>
        <authorList>
            <person name="Goeker M."/>
        </authorList>
    </citation>
    <scope>NUCLEOTIDE SEQUENCE [LARGE SCALE GENOMIC DNA]</scope>
    <source>
        <strain evidence="2 3">DSM 103679</strain>
    </source>
</reference>
<dbReference type="PROSITE" id="PS51257">
    <property type="entry name" value="PROKAR_LIPOPROTEIN"/>
    <property type="match status" value="1"/>
</dbReference>
<proteinExistence type="predicted"/>
<feature type="signal peptide" evidence="1">
    <location>
        <begin position="1"/>
        <end position="21"/>
    </location>
</feature>
<comment type="caution">
    <text evidence="2">The sequence shown here is derived from an EMBL/GenBank/DDBJ whole genome shotgun (WGS) entry which is preliminary data.</text>
</comment>
<name>A0A840SFN0_9SPIR</name>
<gene>
    <name evidence="2" type="ORF">HNP77_001917</name>
</gene>
<dbReference type="Proteomes" id="UP000578697">
    <property type="component" value="Unassembled WGS sequence"/>
</dbReference>
<sequence length="194" mass="21880">MNKLRLLSAILLTAVSILSFSCNEEVTDDFDAYPSEIYKKTSALSENAASNVDLTHIKSIKLYNFCMESGWANVPVKLVLYTDYLTEYQLNDYASDGDILFNELPFADFEVDRWGYTIEWTAADTGVWSGSAKTIPLRKTLNLEKYSQLVTFYELYVDKTENNSSSRIGVAFVDSSGNETPYDNFSLTKTGILE</sequence>
<keyword evidence="1" id="KW-0732">Signal</keyword>
<dbReference type="EMBL" id="JACHFR010000003">
    <property type="protein sequence ID" value="MBB5219535.1"/>
    <property type="molecule type" value="Genomic_DNA"/>
</dbReference>
<dbReference type="AlphaFoldDB" id="A0A840SFN0"/>
<accession>A0A840SFN0</accession>
<protein>
    <recommendedName>
        <fullName evidence="4">Lipoprotein</fullName>
    </recommendedName>
</protein>
<evidence type="ECO:0008006" key="4">
    <source>
        <dbReference type="Google" id="ProtNLM"/>
    </source>
</evidence>